<gene>
    <name evidence="2" type="ORF">NDU88_007613</name>
</gene>
<accession>A0AAV7N2J3</accession>
<evidence type="ECO:0000313" key="3">
    <source>
        <dbReference type="Proteomes" id="UP001066276"/>
    </source>
</evidence>
<dbReference type="EMBL" id="JANPWB010000013">
    <property type="protein sequence ID" value="KAJ1110258.1"/>
    <property type="molecule type" value="Genomic_DNA"/>
</dbReference>
<dbReference type="Proteomes" id="UP001066276">
    <property type="component" value="Chromosome 9"/>
</dbReference>
<comment type="caution">
    <text evidence="2">The sequence shown here is derived from an EMBL/GenBank/DDBJ whole genome shotgun (WGS) entry which is preliminary data.</text>
</comment>
<feature type="region of interest" description="Disordered" evidence="1">
    <location>
        <begin position="1"/>
        <end position="48"/>
    </location>
</feature>
<organism evidence="2 3">
    <name type="scientific">Pleurodeles waltl</name>
    <name type="common">Iberian ribbed newt</name>
    <dbReference type="NCBI Taxonomy" id="8319"/>
    <lineage>
        <taxon>Eukaryota</taxon>
        <taxon>Metazoa</taxon>
        <taxon>Chordata</taxon>
        <taxon>Craniata</taxon>
        <taxon>Vertebrata</taxon>
        <taxon>Euteleostomi</taxon>
        <taxon>Amphibia</taxon>
        <taxon>Batrachia</taxon>
        <taxon>Caudata</taxon>
        <taxon>Salamandroidea</taxon>
        <taxon>Salamandridae</taxon>
        <taxon>Pleurodelinae</taxon>
        <taxon>Pleurodeles</taxon>
    </lineage>
</organism>
<proteinExistence type="predicted"/>
<evidence type="ECO:0000313" key="2">
    <source>
        <dbReference type="EMBL" id="KAJ1110258.1"/>
    </source>
</evidence>
<reference evidence="2" key="1">
    <citation type="journal article" date="2022" name="bioRxiv">
        <title>Sequencing and chromosome-scale assembly of the giantPleurodeles waltlgenome.</title>
        <authorList>
            <person name="Brown T."/>
            <person name="Elewa A."/>
            <person name="Iarovenko S."/>
            <person name="Subramanian E."/>
            <person name="Araus A.J."/>
            <person name="Petzold A."/>
            <person name="Susuki M."/>
            <person name="Suzuki K.-i.T."/>
            <person name="Hayashi T."/>
            <person name="Toyoda A."/>
            <person name="Oliveira C."/>
            <person name="Osipova E."/>
            <person name="Leigh N.D."/>
            <person name="Simon A."/>
            <person name="Yun M.H."/>
        </authorList>
    </citation>
    <scope>NUCLEOTIDE SEQUENCE</scope>
    <source>
        <strain evidence="2">20211129_DDA</strain>
        <tissue evidence="2">Liver</tissue>
    </source>
</reference>
<dbReference type="AlphaFoldDB" id="A0AAV7N2J3"/>
<name>A0AAV7N2J3_PLEWA</name>
<keyword evidence="3" id="KW-1185">Reference proteome</keyword>
<sequence>MTGAATVPGFEYQSPSRKCEPPSIGSQPRSCSSQSGNRDLTERHAPPPLNAAQAAQAVQAAARKGLLRCRSVAQSRRSLRRGPSCPSSNRQRWDTHLPITSAAPTKRVSIHPQRCLRMHSPGPAHASSAGCSASALIAPQVRRLLCLLSHPTTVWDPLGWPRGDRVCSNLPGEPEIAWTQSSKLWCCSGRHLGHTLTH</sequence>
<feature type="region of interest" description="Disordered" evidence="1">
    <location>
        <begin position="73"/>
        <end position="92"/>
    </location>
</feature>
<protein>
    <submittedName>
        <fullName evidence="2">Uncharacterized protein</fullName>
    </submittedName>
</protein>
<evidence type="ECO:0000256" key="1">
    <source>
        <dbReference type="SAM" id="MobiDB-lite"/>
    </source>
</evidence>
<feature type="compositionally biased region" description="Polar residues" evidence="1">
    <location>
        <begin position="24"/>
        <end position="38"/>
    </location>
</feature>